<evidence type="ECO:0000313" key="3">
    <source>
        <dbReference type="Proteomes" id="UP001166052"/>
    </source>
</evidence>
<reference evidence="2" key="1">
    <citation type="journal article" date="2021" name="Cell">
        <title>Tracing the genetic footprints of vertebrate landing in non-teleost ray-finned fishes.</title>
        <authorList>
            <person name="Bi X."/>
            <person name="Wang K."/>
            <person name="Yang L."/>
            <person name="Pan H."/>
            <person name="Jiang H."/>
            <person name="Wei Q."/>
            <person name="Fang M."/>
            <person name="Yu H."/>
            <person name="Zhu C."/>
            <person name="Cai Y."/>
            <person name="He Y."/>
            <person name="Gan X."/>
            <person name="Zeng H."/>
            <person name="Yu D."/>
            <person name="Zhu Y."/>
            <person name="Jiang H."/>
            <person name="Qiu Q."/>
            <person name="Yang H."/>
            <person name="Zhang Y.E."/>
            <person name="Wang W."/>
            <person name="Zhu M."/>
            <person name="He S."/>
            <person name="Zhang G."/>
        </authorList>
    </citation>
    <scope>NUCLEOTIDE SEQUENCE</scope>
    <source>
        <strain evidence="2">Bchr_001</strain>
    </source>
</reference>
<gene>
    <name evidence="2" type="primary">Spg11</name>
    <name evidence="2" type="ORF">GTO92_0020539</name>
</gene>
<comment type="caution">
    <text evidence="2">The sequence shown here is derived from an EMBL/GenBank/DDBJ whole genome shotgun (WGS) entry which is preliminary data.</text>
</comment>
<evidence type="ECO:0000313" key="2">
    <source>
        <dbReference type="EMBL" id="MBN3289563.1"/>
    </source>
</evidence>
<dbReference type="EMBL" id="JAAWVN010003676">
    <property type="protein sequence ID" value="MBN3289563.1"/>
    <property type="molecule type" value="Genomic_DNA"/>
</dbReference>
<dbReference type="InterPro" id="IPR028103">
    <property type="entry name" value="Spatacsin"/>
</dbReference>
<dbReference type="PANTHER" id="PTHR13650:SF0">
    <property type="entry name" value="SPATACSIN"/>
    <property type="match status" value="1"/>
</dbReference>
<proteinExistence type="predicted"/>
<sequence>MGSLEVLLSRWPNYKDVVKAKVCPRGSGALGCLTADGTLRIAMLGTGTCEHLLDGVFKDFVWEDMISSPADGSKLRLLCVSVHNDLAVYKLNAHTFSLISQCSEDDLRTQVVLKDLCLPSSLSLQLLSFANKHAFVLLNSCILVQISFSTPTHLEILGFYNLNLAPEASAEIVDSQICKGILLLLDKAGHIYLYSTADGKHLANVNLVLNRINPEEDECKLFSFMLLRVSHNLSTVAVITSCGSAVSVNLNKYFREHPQDLLCRHVQEQLPLKRDVALDEDSLESAAYSAIALGLPFKTERSWEARLSTLCSKVAPAPVCTTKVFTPWYHHLPYVHLRETINLTRTSSFASFLKTFICVQSHGGQKPTGEFSDMANSQSLSVMHFKDYKEHTAIAVSASEFSVFVLFISNDKSQVTVALWDLLANEVAYHPLCDSCVTAESSGEEQLCIILKESGLSMILFGLTQEDLLNRLIIYGSAGTVDSLCHLNGWGRCSIPIPALEAGLKNRQLDTVDFFLKSKKNILSTSITYSVPESSLNSSYVQLENIKSLTPALNLLSSAIKDNDLEAQSKQFSEQLLNITLSFLNKQVREIIERTQELDDHMQQCIDILSSYISELRTFMKKFPRFSSSDPDVSDFGDSENLLTKCNQRWKSLPLHEFIQDAIMSNQIPLAQAYLRQHHDPAHCLDKLLKIGLNLVFQHLQQRKVTEAGRLLRNMGYDVNKKLHTVCFYTDDKDLRDFLAEHLQKQNHFSEKESSLLEFIKIVERQLLPSPRTKSTQVVCGTGSLQMEQIDSKHEAVLEKMLRDETLIQTKCSSILLDWAKWWDNNIQEVILLSRQIEEDKCPAGDSRGLGMKTHITEVLWGYLTSLHIWQNIGIWLDFFGVPESTVSQKWPALTPVVINSFTHCCSYMKNKVLDKLAKNKIFVTSDLDDFEQLLGRLCQAGGVMQDSLPVPNYLSSNGMDFHSHFITFCLENGLRYLLYVYLEYYRLNLSNCPILADEVLYAAHPWFELLVRFQEITKNPKDPYVIFQSSLTNSHILIPGSQASVSSMLLEGHTLLALATLMFAPGGFDEVVGQKDGEESSWKVDPQLLKMALAPYPKLKSALFPQNSSRGIPAPDISIYNLIQALFPFNPSRHFGWQTANTLATVESSGEMPHFASIDLVNKYAVAERLDYLHYLHHGRPSFAFGTFLVQQLSKTNSAIQAIKQAFCEAYGLGLLNFDQPVIAAACVCFCELLGVDSLKLRVDLQVGNLIFKHWTNSNEVAPQNSLRDSLAEKLFKLVDADKQSAEDLLTLLEEAIQDCIERSQFSRTSHQSSLEWALAVQFCRVHELALSTVYLQHCAWDNEFLQFLIFIQLHNYDSEQVKSLLKYFSPVLQEHLSLAFENLQLVPLEEEEEKKCLQDTDALKMSLPRRKAVPHELFHVLLLSQDKPRPWRYLLCEAISHNCPVLSVLAACEQGADVLQCLCVWILTSVDEHVMQEATCHVKESMDQHAWDLHDLSVIFKVLLKNLRVKPLLRGFKLFQKESPMVFMLEMYEQCSEYKDYTAAKCKLFEFQKCLINLKSQNSEISFPIPVQWLESHALLLPFLILQQCQTQYELRKVLQLLADTDSVWRCHGPDFKKLSILSQILQDTTILIDLSLPKNYSIEALQKECQKILEQLLEARLFALARQVADLADLPIDRLVINQLLQELQTLKERKQWERRETRISFWKKCNSQFQSDSVRIVSVTEFFMAQAEAIPQVKGSVSEVQLTNIQEKRLLLTLAGHWLSQQDPTPIGQLEAIEKKIWECCIYQQTLLNKFEPANIFFHHVAVAGDSSYDTLIKEYSFSKLTVLNCPKYLHVEGLPVMDSSEIKLDTTEKQALAHLIGQLLDEGSIHEASRICRYFDFYNQDVILVLYCRALASGEVDTTAMHPGVQIILTAGCTAGLEKGTRRSRMSSTTSLTSSSSFVVVSQPEDQVISDLQILTDECHHGNNYCRQVLSLYELSKELNCSYSEISAQEPKTVLRKVLSSAQPDRFKKAQAFITIQGMGVQSVAELVACDVLQALLASNQDLDSAASHKPIYNPEDGREAFLQLARLSQDPNIVGSMLLDKISCVPHGELACTVELLILAHDCYTMTCNMEGIVRVLQAARHLSHNHLAPSEQYSLMVRLLTGIGRYNDMTYIFDLLYQNHRFEILLRKKVPSNTTLKTALLDYIKRCHPGDSEKHNMVALCFSMCREIGENHEGAARTQLKLIESQPWAVTPELKKSLMKVLTLLKDAAESYSKDSCVRQALRCIKLAKLVTLQIHFLNINQDRRLINLARQDLMDAMISLPRFYQALVVAEAYDFVPDWAEIVFQQVVVRGDFSYLEEFKQQRPLQASLLEEISKKFKQPAESTTGQNLIRLLKSCDDVYMRYKVAYEHKLFGVANALLQDPKTSCYLNDKLAS</sequence>
<dbReference type="InterPro" id="IPR028107">
    <property type="entry name" value="Spatacsin_C_dom"/>
</dbReference>
<keyword evidence="3" id="KW-1185">Reference proteome</keyword>
<feature type="domain" description="Spatacsin C-terminal" evidence="1">
    <location>
        <begin position="2084"/>
        <end position="2371"/>
    </location>
</feature>
<evidence type="ECO:0000259" key="1">
    <source>
        <dbReference type="Pfam" id="PF14649"/>
    </source>
</evidence>
<dbReference type="Pfam" id="PF14649">
    <property type="entry name" value="Spatacsin_C"/>
    <property type="match status" value="1"/>
</dbReference>
<accession>A0ABS2YSU7</accession>
<feature type="non-terminal residue" evidence="2">
    <location>
        <position position="2426"/>
    </location>
</feature>
<dbReference type="PANTHER" id="PTHR13650">
    <property type="entry name" value="SPATACSIN"/>
    <property type="match status" value="1"/>
</dbReference>
<protein>
    <submittedName>
        <fullName evidence="2">SPTCS protein</fullName>
    </submittedName>
</protein>
<name>A0ABS2YSU7_POLSE</name>
<organism evidence="2 3">
    <name type="scientific">Polypterus senegalus</name>
    <name type="common">Senegal bichir</name>
    <dbReference type="NCBI Taxonomy" id="55291"/>
    <lineage>
        <taxon>Eukaryota</taxon>
        <taxon>Metazoa</taxon>
        <taxon>Chordata</taxon>
        <taxon>Craniata</taxon>
        <taxon>Vertebrata</taxon>
        <taxon>Euteleostomi</taxon>
        <taxon>Actinopterygii</taxon>
        <taxon>Polypteriformes</taxon>
        <taxon>Polypteridae</taxon>
        <taxon>Polypterus</taxon>
    </lineage>
</organism>
<dbReference type="Proteomes" id="UP001166052">
    <property type="component" value="Unassembled WGS sequence"/>
</dbReference>
<feature type="non-terminal residue" evidence="2">
    <location>
        <position position="1"/>
    </location>
</feature>